<dbReference type="PANTHER" id="PTHR43285">
    <property type="entry name" value="ANTHRANILATE PHOSPHORIBOSYLTRANSFERASE"/>
    <property type="match status" value="1"/>
</dbReference>
<accession>A0ABS2N4Z5</accession>
<protein>
    <submittedName>
        <fullName evidence="7">Anthranilate phosphoribosyltransferase</fullName>
        <ecNumber evidence="7">2.4.2.18</ecNumber>
    </submittedName>
</protein>
<dbReference type="Pfam" id="PF00591">
    <property type="entry name" value="Glycos_transf_3"/>
    <property type="match status" value="1"/>
</dbReference>
<evidence type="ECO:0000256" key="3">
    <source>
        <dbReference type="ARBA" id="ARBA00022822"/>
    </source>
</evidence>
<evidence type="ECO:0000313" key="7">
    <source>
        <dbReference type="EMBL" id="MBM7573219.1"/>
    </source>
</evidence>
<keyword evidence="1 7" id="KW-0328">Glycosyltransferase</keyword>
<keyword evidence="8" id="KW-1185">Reference proteome</keyword>
<name>A0ABS2N4Z5_9BACI</name>
<dbReference type="Gene3D" id="3.40.1030.10">
    <property type="entry name" value="Nucleoside phosphorylase/phosphoribosyltransferase catalytic domain"/>
    <property type="match status" value="1"/>
</dbReference>
<dbReference type="Proteomes" id="UP001296943">
    <property type="component" value="Unassembled WGS sequence"/>
</dbReference>
<dbReference type="SUPFAM" id="SSF47648">
    <property type="entry name" value="Nucleoside phosphorylase/phosphoribosyltransferase N-terminal domain"/>
    <property type="match status" value="1"/>
</dbReference>
<dbReference type="Pfam" id="PF02885">
    <property type="entry name" value="Glycos_trans_3N"/>
    <property type="match status" value="1"/>
</dbReference>
<reference evidence="7 8" key="1">
    <citation type="submission" date="2021-01" db="EMBL/GenBank/DDBJ databases">
        <title>Genomic Encyclopedia of Type Strains, Phase IV (KMG-IV): sequencing the most valuable type-strain genomes for metagenomic binning, comparative biology and taxonomic classification.</title>
        <authorList>
            <person name="Goeker M."/>
        </authorList>
    </citation>
    <scope>NUCLEOTIDE SEQUENCE [LARGE SCALE GENOMIC DNA]</scope>
    <source>
        <strain evidence="7 8">DSM 23711</strain>
    </source>
</reference>
<evidence type="ECO:0000256" key="2">
    <source>
        <dbReference type="ARBA" id="ARBA00022679"/>
    </source>
</evidence>
<dbReference type="EC" id="2.4.2.18" evidence="7"/>
<dbReference type="InterPro" id="IPR036320">
    <property type="entry name" value="Glycosyl_Trfase_fam3_N_dom_sf"/>
</dbReference>
<feature type="domain" description="Glycosyl transferase family 3" evidence="5">
    <location>
        <begin position="89"/>
        <end position="332"/>
    </location>
</feature>
<evidence type="ECO:0000256" key="4">
    <source>
        <dbReference type="ARBA" id="ARBA00023141"/>
    </source>
</evidence>
<gene>
    <name evidence="7" type="ORF">JOC48_003770</name>
</gene>
<comment type="caution">
    <text evidence="7">The sequence shown here is derived from an EMBL/GenBank/DDBJ whole genome shotgun (WGS) entry which is preliminary data.</text>
</comment>
<dbReference type="EMBL" id="JAFBDR010000028">
    <property type="protein sequence ID" value="MBM7573219.1"/>
    <property type="molecule type" value="Genomic_DNA"/>
</dbReference>
<dbReference type="InterPro" id="IPR017459">
    <property type="entry name" value="Glycosyl_Trfase_fam3_N_dom"/>
</dbReference>
<dbReference type="InterPro" id="IPR005940">
    <property type="entry name" value="Anthranilate_Pribosyl_Tfrase"/>
</dbReference>
<dbReference type="InterPro" id="IPR000312">
    <property type="entry name" value="Glycosyl_Trfase_fam3"/>
</dbReference>
<keyword evidence="3" id="KW-0822">Tryptophan biosynthesis</keyword>
<organism evidence="7 8">
    <name type="scientific">Aquibacillus albus</name>
    <dbReference type="NCBI Taxonomy" id="1168171"/>
    <lineage>
        <taxon>Bacteria</taxon>
        <taxon>Bacillati</taxon>
        <taxon>Bacillota</taxon>
        <taxon>Bacilli</taxon>
        <taxon>Bacillales</taxon>
        <taxon>Bacillaceae</taxon>
        <taxon>Aquibacillus</taxon>
    </lineage>
</organism>
<dbReference type="GO" id="GO:0004048">
    <property type="term" value="F:anthranilate phosphoribosyltransferase activity"/>
    <property type="evidence" value="ECO:0007669"/>
    <property type="project" value="UniProtKB-EC"/>
</dbReference>
<dbReference type="InterPro" id="IPR035902">
    <property type="entry name" value="Nuc_phospho_transferase"/>
</dbReference>
<keyword evidence="3" id="KW-0028">Amino-acid biosynthesis</keyword>
<evidence type="ECO:0000259" key="6">
    <source>
        <dbReference type="Pfam" id="PF02885"/>
    </source>
</evidence>
<evidence type="ECO:0000256" key="1">
    <source>
        <dbReference type="ARBA" id="ARBA00022676"/>
    </source>
</evidence>
<dbReference type="Gene3D" id="1.20.970.10">
    <property type="entry name" value="Transferase, Pyrimidine Nucleoside Phosphorylase, Chain C"/>
    <property type="match status" value="1"/>
</dbReference>
<dbReference type="SUPFAM" id="SSF52418">
    <property type="entry name" value="Nucleoside phosphorylase/phosphoribosyltransferase catalytic domain"/>
    <property type="match status" value="1"/>
</dbReference>
<feature type="domain" description="Glycosyl transferase family 3 N-terminal" evidence="6">
    <location>
        <begin position="5"/>
        <end position="67"/>
    </location>
</feature>
<keyword evidence="4" id="KW-0057">Aromatic amino acid biosynthesis</keyword>
<dbReference type="PANTHER" id="PTHR43285:SF2">
    <property type="entry name" value="ANTHRANILATE PHOSPHORIBOSYLTRANSFERASE"/>
    <property type="match status" value="1"/>
</dbReference>
<evidence type="ECO:0000313" key="8">
    <source>
        <dbReference type="Proteomes" id="UP001296943"/>
    </source>
</evidence>
<evidence type="ECO:0000259" key="5">
    <source>
        <dbReference type="Pfam" id="PF00591"/>
    </source>
</evidence>
<sequence length="352" mass="39937">MQQWLKEVARGKRGSKDLDYETTREVAQTIVDGNATDAQIAAYLVAQRIKAESPDELLAFIHVFQEHSEKLQVSPAITDKMIDFAGPYNGRNSFVATIPASILLASYGIPAFLHSSDSLPPKYGTSIKDILFELGVSVEEESSSIVKRLEECNLGFSWTEKFCSILQEMRPIREQIHVRTLLNTAEKLLNISQAKSIMMGAFHRTAINKIYPIFKGLSYDRVYIVQGLEGSEDLPVHRNSFVYQLTDDSLDSFIVKPEEYGVLDKNFDKNKKLSAKEQCDIILSILNGEKLEAYNYYYQQVLFNTGIRYYLFGAASTIKEGIEITREQLNKGVGFQQLEKWRNSQSLIKNSK</sequence>
<dbReference type="RefSeq" id="WP_204501875.1">
    <property type="nucleotide sequence ID" value="NZ_JAFBDR010000028.1"/>
</dbReference>
<keyword evidence="2 7" id="KW-0808">Transferase</keyword>
<proteinExistence type="predicted"/>